<accession>A0A6C0I288</accession>
<proteinExistence type="predicted"/>
<reference evidence="1" key="1">
    <citation type="journal article" date="2020" name="Nature">
        <title>Giant virus diversity and host interactions through global metagenomics.</title>
        <authorList>
            <person name="Schulz F."/>
            <person name="Roux S."/>
            <person name="Paez-Espino D."/>
            <person name="Jungbluth S."/>
            <person name="Walsh D.A."/>
            <person name="Denef V.J."/>
            <person name="McMahon K.D."/>
            <person name="Konstantinidis K.T."/>
            <person name="Eloe-Fadrosh E.A."/>
            <person name="Kyrpides N.C."/>
            <person name="Woyke T."/>
        </authorList>
    </citation>
    <scope>NUCLEOTIDE SEQUENCE</scope>
    <source>
        <strain evidence="1">GVMAG-M-3300023184-18</strain>
    </source>
</reference>
<name>A0A6C0I288_9ZZZZ</name>
<dbReference type="AlphaFoldDB" id="A0A6C0I288"/>
<dbReference type="EMBL" id="MN740083">
    <property type="protein sequence ID" value="QHT87121.1"/>
    <property type="molecule type" value="Genomic_DNA"/>
</dbReference>
<protein>
    <submittedName>
        <fullName evidence="1">Uncharacterized protein</fullName>
    </submittedName>
</protein>
<evidence type="ECO:0000313" key="1">
    <source>
        <dbReference type="EMBL" id="QHT87121.1"/>
    </source>
</evidence>
<sequence length="57" mass="6764">MLRPTTQKSNFAHTDYAVAVQKWCVSHDFYAVSEKFLKKSKKIRLFQKNAYALKHFL</sequence>
<organism evidence="1">
    <name type="scientific">viral metagenome</name>
    <dbReference type="NCBI Taxonomy" id="1070528"/>
    <lineage>
        <taxon>unclassified sequences</taxon>
        <taxon>metagenomes</taxon>
        <taxon>organismal metagenomes</taxon>
    </lineage>
</organism>